<sequence length="78" mass="8225">MTLSTVRTAVAPSGAPMGEMAMLMLSTVIVRRTGRRVVLIGQATAVLWCRSRTDNTRAIPEGRGDGRRGLCRVGPGGA</sequence>
<dbReference type="RefSeq" id="WP_102925851.1">
    <property type="nucleotide sequence ID" value="NZ_LJSN01000003.1"/>
</dbReference>
<organism evidence="2 3">
    <name type="scientific">Streptomyces noursei</name>
    <name type="common">Streptomyces albulus</name>
    <dbReference type="NCBI Taxonomy" id="1971"/>
    <lineage>
        <taxon>Bacteria</taxon>
        <taxon>Bacillati</taxon>
        <taxon>Actinomycetota</taxon>
        <taxon>Actinomycetes</taxon>
        <taxon>Kitasatosporales</taxon>
        <taxon>Streptomycetaceae</taxon>
        <taxon>Streptomyces</taxon>
    </lineage>
</organism>
<feature type="region of interest" description="Disordered" evidence="1">
    <location>
        <begin position="59"/>
        <end position="78"/>
    </location>
</feature>
<dbReference type="EMBL" id="LJSN01000003">
    <property type="protein sequence ID" value="PNE38499.1"/>
    <property type="molecule type" value="Genomic_DNA"/>
</dbReference>
<gene>
    <name evidence="2" type="ORF">AOB60_31275</name>
</gene>
<protein>
    <submittedName>
        <fullName evidence="2">Uncharacterized protein</fullName>
    </submittedName>
</protein>
<evidence type="ECO:0000313" key="3">
    <source>
        <dbReference type="Proteomes" id="UP000236047"/>
    </source>
</evidence>
<name>A0A2N8PBU6_STRNR</name>
<comment type="caution">
    <text evidence="2">The sequence shown here is derived from an EMBL/GenBank/DDBJ whole genome shotgun (WGS) entry which is preliminary data.</text>
</comment>
<feature type="compositionally biased region" description="Basic and acidic residues" evidence="1">
    <location>
        <begin position="59"/>
        <end position="68"/>
    </location>
</feature>
<proteinExistence type="predicted"/>
<accession>A0A2N8PBU6</accession>
<evidence type="ECO:0000313" key="2">
    <source>
        <dbReference type="EMBL" id="PNE38499.1"/>
    </source>
</evidence>
<dbReference type="Proteomes" id="UP000236047">
    <property type="component" value="Unassembled WGS sequence"/>
</dbReference>
<reference evidence="3" key="1">
    <citation type="submission" date="2015-09" db="EMBL/GenBank/DDBJ databases">
        <authorList>
            <person name="Graham D.E."/>
            <person name="Mahan K.M."/>
            <person name="Klingeman D.M."/>
            <person name="Fida T."/>
            <person name="Giannone R.J."/>
            <person name="Hettich R.L."/>
            <person name="Parry R.J."/>
            <person name="Spain J.C."/>
        </authorList>
    </citation>
    <scope>NUCLEOTIDE SEQUENCE [LARGE SCALE GENOMIC DNA]</scope>
    <source>
        <strain evidence="3">JCM 4701</strain>
    </source>
</reference>
<keyword evidence="3" id="KW-1185">Reference proteome</keyword>
<evidence type="ECO:0000256" key="1">
    <source>
        <dbReference type="SAM" id="MobiDB-lite"/>
    </source>
</evidence>
<dbReference type="AlphaFoldDB" id="A0A2N8PBU6"/>